<evidence type="ECO:0000256" key="1">
    <source>
        <dbReference type="ARBA" id="ARBA00004429"/>
    </source>
</evidence>
<dbReference type="Gene3D" id="1.10.3720.10">
    <property type="entry name" value="MetI-like"/>
    <property type="match status" value="1"/>
</dbReference>
<keyword evidence="6" id="KW-0029">Amino-acid transport</keyword>
<feature type="transmembrane region" description="Helical" evidence="9">
    <location>
        <begin position="89"/>
        <end position="118"/>
    </location>
</feature>
<keyword evidence="7 9" id="KW-1133">Transmembrane helix</keyword>
<comment type="caution">
    <text evidence="11">The sequence shown here is derived from an EMBL/GenBank/DDBJ whole genome shotgun (WGS) entry which is preliminary data.</text>
</comment>
<keyword evidence="8 9" id="KW-0472">Membrane</keyword>
<proteinExistence type="inferred from homology"/>
<feature type="transmembrane region" description="Helical" evidence="9">
    <location>
        <begin position="265"/>
        <end position="285"/>
    </location>
</feature>
<dbReference type="NCBIfam" id="TIGR01726">
    <property type="entry name" value="HEQRo_perm_3TM"/>
    <property type="match status" value="1"/>
</dbReference>
<comment type="similarity">
    <text evidence="2">Belongs to the binding-protein-dependent transport system permease family. HisMQ subfamily.</text>
</comment>
<reference evidence="11 12" key="1">
    <citation type="submission" date="2019-03" db="EMBL/GenBank/DDBJ databases">
        <title>Genomic Encyclopedia of Type Strains, Phase IV (KMG-IV): sequencing the most valuable type-strain genomes for metagenomic binning, comparative biology and taxonomic classification.</title>
        <authorList>
            <person name="Goeker M."/>
        </authorList>
    </citation>
    <scope>NUCLEOTIDE SEQUENCE [LARGE SCALE GENOMIC DNA]</scope>
    <source>
        <strain evidence="11 12">DSM 24830</strain>
    </source>
</reference>
<feature type="transmembrane region" description="Helical" evidence="9">
    <location>
        <begin position="138"/>
        <end position="160"/>
    </location>
</feature>
<keyword evidence="5 9" id="KW-0812">Transmembrane</keyword>
<accession>A0A4R1EUU9</accession>
<evidence type="ECO:0000313" key="11">
    <source>
        <dbReference type="EMBL" id="TCJ85043.1"/>
    </source>
</evidence>
<dbReference type="SUPFAM" id="SSF161098">
    <property type="entry name" value="MetI-like"/>
    <property type="match status" value="1"/>
</dbReference>
<feature type="transmembrane region" description="Helical" evidence="9">
    <location>
        <begin position="227"/>
        <end position="245"/>
    </location>
</feature>
<evidence type="ECO:0000256" key="5">
    <source>
        <dbReference type="ARBA" id="ARBA00022692"/>
    </source>
</evidence>
<dbReference type="CDD" id="cd06261">
    <property type="entry name" value="TM_PBP2"/>
    <property type="match status" value="1"/>
</dbReference>
<dbReference type="InterPro" id="IPR010065">
    <property type="entry name" value="AA_ABC_transptr_permease_3TM"/>
</dbReference>
<dbReference type="Pfam" id="PF00528">
    <property type="entry name" value="BPD_transp_1"/>
    <property type="match status" value="1"/>
</dbReference>
<evidence type="ECO:0000313" key="12">
    <source>
        <dbReference type="Proteomes" id="UP000294887"/>
    </source>
</evidence>
<dbReference type="InterPro" id="IPR035906">
    <property type="entry name" value="MetI-like_sf"/>
</dbReference>
<dbReference type="InterPro" id="IPR043429">
    <property type="entry name" value="ArtM/GltK/GlnP/TcyL/YhdX-like"/>
</dbReference>
<evidence type="ECO:0000256" key="6">
    <source>
        <dbReference type="ARBA" id="ARBA00022970"/>
    </source>
</evidence>
<evidence type="ECO:0000256" key="3">
    <source>
        <dbReference type="ARBA" id="ARBA00022448"/>
    </source>
</evidence>
<dbReference type="PANTHER" id="PTHR30614">
    <property type="entry name" value="MEMBRANE COMPONENT OF AMINO ACID ABC TRANSPORTER"/>
    <property type="match status" value="1"/>
</dbReference>
<evidence type="ECO:0000256" key="8">
    <source>
        <dbReference type="ARBA" id="ARBA00023136"/>
    </source>
</evidence>
<dbReference type="AlphaFoldDB" id="A0A4R1EUU9"/>
<dbReference type="EMBL" id="SMFQ01000004">
    <property type="protein sequence ID" value="TCJ85043.1"/>
    <property type="molecule type" value="Genomic_DNA"/>
</dbReference>
<dbReference type="RefSeq" id="WP_207907101.1">
    <property type="nucleotide sequence ID" value="NZ_BAAAFU010000001.1"/>
</dbReference>
<dbReference type="Proteomes" id="UP000294887">
    <property type="component" value="Unassembled WGS sequence"/>
</dbReference>
<evidence type="ECO:0000256" key="7">
    <source>
        <dbReference type="ARBA" id="ARBA00022989"/>
    </source>
</evidence>
<gene>
    <name evidence="11" type="ORF">EV695_3008</name>
</gene>
<dbReference type="InterPro" id="IPR000515">
    <property type="entry name" value="MetI-like"/>
</dbReference>
<keyword evidence="3 9" id="KW-0813">Transport</keyword>
<comment type="subcellular location">
    <subcellularLocation>
        <location evidence="1">Cell inner membrane</location>
        <topology evidence="1">Multi-pass membrane protein</topology>
    </subcellularLocation>
    <subcellularLocation>
        <location evidence="9">Cell membrane</location>
        <topology evidence="9">Multi-pass membrane protein</topology>
    </subcellularLocation>
</comment>
<sequence length="299" mass="33517">MNQSYYNGFNSRKRKQEYKTDLPVMITPEVKEPGSILSSLSAYIFKPWHGFVILFFCMVSSSIAFGVDDNAKSSIAEVLWRWMPLLLKGFIFNIVISICAMAIGTAAGAALGLGQISLNKWVRRVSWFITQFFRNSPWLVLLFFAMFLLPFEINIGGLAIPLPDWVKAIIGLSLPVMANVSEIVRGAVVSLPSGQWEAAESLAYTRRQTLWLIILPQCVKRMLPPWMNLYAILTMATVLASIVGVSEVMTLTGQALAAEGGRTDLLAPFYSFVLLIFFMYCYPIARWTVRLEKKFSVIG</sequence>
<evidence type="ECO:0000256" key="2">
    <source>
        <dbReference type="ARBA" id="ARBA00010072"/>
    </source>
</evidence>
<evidence type="ECO:0000259" key="10">
    <source>
        <dbReference type="PROSITE" id="PS50928"/>
    </source>
</evidence>
<name>A0A4R1EUU9_9GAMM</name>
<dbReference type="PANTHER" id="PTHR30614:SF0">
    <property type="entry name" value="L-CYSTINE TRANSPORT SYSTEM PERMEASE PROTEIN TCYL"/>
    <property type="match status" value="1"/>
</dbReference>
<feature type="transmembrane region" description="Helical" evidence="9">
    <location>
        <begin position="48"/>
        <end position="68"/>
    </location>
</feature>
<organism evidence="11 12">
    <name type="scientific">Cocleimonas flava</name>
    <dbReference type="NCBI Taxonomy" id="634765"/>
    <lineage>
        <taxon>Bacteria</taxon>
        <taxon>Pseudomonadati</taxon>
        <taxon>Pseudomonadota</taxon>
        <taxon>Gammaproteobacteria</taxon>
        <taxon>Thiotrichales</taxon>
        <taxon>Thiotrichaceae</taxon>
        <taxon>Cocleimonas</taxon>
    </lineage>
</organism>
<keyword evidence="4" id="KW-1003">Cell membrane</keyword>
<dbReference type="GO" id="GO:0006865">
    <property type="term" value="P:amino acid transport"/>
    <property type="evidence" value="ECO:0007669"/>
    <property type="project" value="UniProtKB-KW"/>
</dbReference>
<protein>
    <submittedName>
        <fullName evidence="11">Amino acid ABC transporter membrane protein 2 (PAAT family)</fullName>
    </submittedName>
</protein>
<keyword evidence="12" id="KW-1185">Reference proteome</keyword>
<dbReference type="GO" id="GO:0022857">
    <property type="term" value="F:transmembrane transporter activity"/>
    <property type="evidence" value="ECO:0007669"/>
    <property type="project" value="InterPro"/>
</dbReference>
<evidence type="ECO:0000256" key="4">
    <source>
        <dbReference type="ARBA" id="ARBA00022475"/>
    </source>
</evidence>
<dbReference type="GO" id="GO:0043190">
    <property type="term" value="C:ATP-binding cassette (ABC) transporter complex"/>
    <property type="evidence" value="ECO:0007669"/>
    <property type="project" value="InterPro"/>
</dbReference>
<feature type="domain" description="ABC transmembrane type-1" evidence="10">
    <location>
        <begin position="90"/>
        <end position="285"/>
    </location>
</feature>
<evidence type="ECO:0000256" key="9">
    <source>
        <dbReference type="RuleBase" id="RU363032"/>
    </source>
</evidence>
<dbReference type="PROSITE" id="PS50928">
    <property type="entry name" value="ABC_TM1"/>
    <property type="match status" value="1"/>
</dbReference>